<sequence>MSSLFAEVKRLLKASIRILLMKKTTDSGQKKYGGEKERERQKT</sequence>
<proteinExistence type="predicted"/>
<reference evidence="1 2" key="1">
    <citation type="submission" date="2011-06" db="EMBL/GenBank/DDBJ databases">
        <title>The Genome Sequence of Fusarium oxysporum FOSC 3-a.</title>
        <authorList>
            <consortium name="The Broad Institute Genome Sequencing Platform"/>
            <person name="Ma L.-J."/>
            <person name="Gale L.R."/>
            <person name="Schwartz D.C."/>
            <person name="Zhou S."/>
            <person name="Corby-Kistler H."/>
            <person name="Young S.K."/>
            <person name="Zeng Q."/>
            <person name="Gargeya S."/>
            <person name="Fitzgerald M."/>
            <person name="Haas B."/>
            <person name="Abouelleil A."/>
            <person name="Alvarado L."/>
            <person name="Arachchi H.M."/>
            <person name="Berlin A."/>
            <person name="Brown A."/>
            <person name="Chapman S.B."/>
            <person name="Chen Z."/>
            <person name="Dunbar C."/>
            <person name="Freedman E."/>
            <person name="Gearin G."/>
            <person name="Gellesch M."/>
            <person name="Goldberg J."/>
            <person name="Griggs A."/>
            <person name="Gujja S."/>
            <person name="Heiman D."/>
            <person name="Howarth C."/>
            <person name="Larson L."/>
            <person name="Lui A."/>
            <person name="MacDonald P.J.P."/>
            <person name="Mehta T."/>
            <person name="Montmayeur A."/>
            <person name="Murphy C."/>
            <person name="Neiman D."/>
            <person name="Pearson M."/>
            <person name="Priest M."/>
            <person name="Roberts A."/>
            <person name="Saif S."/>
            <person name="Shea T."/>
            <person name="Shenoy N."/>
            <person name="Sisk P."/>
            <person name="Stolte C."/>
            <person name="Sykes S."/>
            <person name="Wortman J."/>
            <person name="Nusbaum C."/>
            <person name="Birren B."/>
        </authorList>
    </citation>
    <scope>NUCLEOTIDE SEQUENCE [LARGE SCALE GENOMIC DNA]</scope>
    <source>
        <strain evidence="2">FOSC 3-a</strain>
    </source>
</reference>
<organism evidence="1 2">
    <name type="scientific">Fusarium oxysporum NRRL 32931</name>
    <dbReference type="NCBI Taxonomy" id="660029"/>
    <lineage>
        <taxon>Eukaryota</taxon>
        <taxon>Fungi</taxon>
        <taxon>Dikarya</taxon>
        <taxon>Ascomycota</taxon>
        <taxon>Pezizomycotina</taxon>
        <taxon>Sordariomycetes</taxon>
        <taxon>Hypocreomycetidae</taxon>
        <taxon>Hypocreales</taxon>
        <taxon>Nectriaceae</taxon>
        <taxon>Fusarium</taxon>
        <taxon>Fusarium oxysporum species complex</taxon>
    </lineage>
</organism>
<gene>
    <name evidence="1" type="ORF">FOYG_05424</name>
</gene>
<dbReference type="AlphaFoldDB" id="W9IWN9"/>
<evidence type="ECO:0000313" key="2">
    <source>
        <dbReference type="Proteomes" id="UP000030753"/>
    </source>
</evidence>
<name>W9IWN9_FUSOX</name>
<dbReference type="HOGENOM" id="CLU_218489_0_0_1"/>
<protein>
    <submittedName>
        <fullName evidence="1">Uncharacterized protein</fullName>
    </submittedName>
</protein>
<evidence type="ECO:0000313" key="1">
    <source>
        <dbReference type="EMBL" id="EWY96906.1"/>
    </source>
</evidence>
<accession>W9IWN9</accession>
<dbReference type="Proteomes" id="UP000030753">
    <property type="component" value="Unassembled WGS sequence"/>
</dbReference>
<dbReference type="EMBL" id="JH717841">
    <property type="protein sequence ID" value="EWY96906.1"/>
    <property type="molecule type" value="Genomic_DNA"/>
</dbReference>